<evidence type="ECO:0000313" key="1">
    <source>
        <dbReference type="EMBL" id="WIX83463.1"/>
    </source>
</evidence>
<keyword evidence="2" id="KW-1185">Reference proteome</keyword>
<accession>A0A9Y2IRH9</accession>
<name>A0A9Y2IRH9_9PSEU</name>
<sequence>MRRAGVEVAAPEVAREEGDGVGVDGVRLGGGVVQGRAGFACDVGGLVGGPAGPGERQVDLVGRICQPWAGSPSAIRHDDVPGAGRAQVLDERLAQPATQDWVGLFSLLAPRP</sequence>
<gene>
    <name evidence="1" type="ORF">QRX50_23250</name>
</gene>
<reference evidence="1 2" key="1">
    <citation type="submission" date="2023-06" db="EMBL/GenBank/DDBJ databases">
        <authorList>
            <person name="Oyuntsetseg B."/>
            <person name="Kim S.B."/>
        </authorList>
    </citation>
    <scope>NUCLEOTIDE SEQUENCE [LARGE SCALE GENOMIC DNA]</scope>
    <source>
        <strain evidence="1 2">2-15</strain>
    </source>
</reference>
<organism evidence="1 2">
    <name type="scientific">Amycolatopsis carbonis</name>
    <dbReference type="NCBI Taxonomy" id="715471"/>
    <lineage>
        <taxon>Bacteria</taxon>
        <taxon>Bacillati</taxon>
        <taxon>Actinomycetota</taxon>
        <taxon>Actinomycetes</taxon>
        <taxon>Pseudonocardiales</taxon>
        <taxon>Pseudonocardiaceae</taxon>
        <taxon>Amycolatopsis</taxon>
    </lineage>
</organism>
<dbReference type="AlphaFoldDB" id="A0A9Y2IRH9"/>
<dbReference type="EMBL" id="CP127294">
    <property type="protein sequence ID" value="WIX83463.1"/>
    <property type="molecule type" value="Genomic_DNA"/>
</dbReference>
<dbReference type="KEGG" id="acab:QRX50_23250"/>
<proteinExistence type="predicted"/>
<dbReference type="Proteomes" id="UP001236014">
    <property type="component" value="Chromosome"/>
</dbReference>
<protein>
    <submittedName>
        <fullName evidence="1">Uncharacterized protein</fullName>
    </submittedName>
</protein>
<evidence type="ECO:0000313" key="2">
    <source>
        <dbReference type="Proteomes" id="UP001236014"/>
    </source>
</evidence>